<evidence type="ECO:0000259" key="1">
    <source>
        <dbReference type="Pfam" id="PF13936"/>
    </source>
</evidence>
<reference evidence="2 3" key="2">
    <citation type="submission" date="2020-02" db="EMBL/GenBank/DDBJ databases">
        <title>The new genus of Enterobacteriales.</title>
        <authorList>
            <person name="Kim I.S."/>
        </authorList>
    </citation>
    <scope>NUCLEOTIDE SEQUENCE [LARGE SCALE GENOMIC DNA]</scope>
    <source>
        <strain evidence="2 3">SAP-6</strain>
    </source>
</reference>
<accession>A0A845SKZ6</accession>
<dbReference type="Pfam" id="PF13936">
    <property type="entry name" value="HTH_38"/>
    <property type="match status" value="1"/>
</dbReference>
<feature type="domain" description="Transposase IS30-like HTH" evidence="1">
    <location>
        <begin position="40"/>
        <end position="68"/>
    </location>
</feature>
<dbReference type="RefSeq" id="WP_162368313.1">
    <property type="nucleotide sequence ID" value="NZ_WUBS01000020.1"/>
</dbReference>
<evidence type="ECO:0000313" key="2">
    <source>
        <dbReference type="EMBL" id="NDL65600.1"/>
    </source>
</evidence>
<name>A0A845SKZ6_9GAMM</name>
<dbReference type="InterPro" id="IPR025246">
    <property type="entry name" value="IS30-like_HTH"/>
</dbReference>
<proteinExistence type="predicted"/>
<evidence type="ECO:0000313" key="3">
    <source>
        <dbReference type="Proteomes" id="UP000461443"/>
    </source>
</evidence>
<keyword evidence="3" id="KW-1185">Reference proteome</keyword>
<gene>
    <name evidence="2" type="ORF">GRH90_22970</name>
</gene>
<protein>
    <submittedName>
        <fullName evidence="2">Helix-turn-helix domain-containing protein</fullName>
    </submittedName>
</protein>
<dbReference type="AlphaFoldDB" id="A0A845SKZ6"/>
<reference evidence="2 3" key="1">
    <citation type="submission" date="2019-12" db="EMBL/GenBank/DDBJ databases">
        <authorList>
            <person name="Lee S.D."/>
        </authorList>
    </citation>
    <scope>NUCLEOTIDE SEQUENCE [LARGE SCALE GENOMIC DNA]</scope>
    <source>
        <strain evidence="2 3">SAP-6</strain>
    </source>
</reference>
<sequence>MKCNTGYKSNAGKEKFKICYEKNTLKQSNGCEASDKGKQRLAEKISPAQIAKELGVHRSTIVREIQRNTAPDFNGLYCYQVAQNTAATRRSNASAHKKFAQHKEVAGYIHERLAVHASPNVITAGVALASIKLWQPFVHKAGSH</sequence>
<dbReference type="Proteomes" id="UP000461443">
    <property type="component" value="Unassembled WGS sequence"/>
</dbReference>
<comment type="caution">
    <text evidence="2">The sequence shown here is derived from an EMBL/GenBank/DDBJ whole genome shotgun (WGS) entry which is preliminary data.</text>
</comment>
<dbReference type="EMBL" id="WUBS01000020">
    <property type="protein sequence ID" value="NDL65600.1"/>
    <property type="molecule type" value="Genomic_DNA"/>
</dbReference>
<organism evidence="2 3">
    <name type="scientific">Acerihabitans arboris</name>
    <dbReference type="NCBI Taxonomy" id="2691583"/>
    <lineage>
        <taxon>Bacteria</taxon>
        <taxon>Pseudomonadati</taxon>
        <taxon>Pseudomonadota</taxon>
        <taxon>Gammaproteobacteria</taxon>
        <taxon>Enterobacterales</taxon>
        <taxon>Pectobacteriaceae</taxon>
        <taxon>Acerihabitans</taxon>
    </lineage>
</organism>